<dbReference type="EMBL" id="OU963863">
    <property type="protein sequence ID" value="CAH0384978.1"/>
    <property type="molecule type" value="Genomic_DNA"/>
</dbReference>
<evidence type="ECO:0000259" key="4">
    <source>
        <dbReference type="Pfam" id="PF09398"/>
    </source>
</evidence>
<dbReference type="Proteomes" id="UP001152759">
    <property type="component" value="Chromosome 2"/>
</dbReference>
<evidence type="ECO:0000313" key="6">
    <source>
        <dbReference type="Proteomes" id="UP001152759"/>
    </source>
</evidence>
<dbReference type="KEGG" id="btab:109029685"/>
<proteinExistence type="predicted"/>
<feature type="domain" description="FGFR1 oncogene partner (FOP) N-terminal dimerisation" evidence="4">
    <location>
        <begin position="51"/>
        <end position="125"/>
    </location>
</feature>
<dbReference type="PANTHER" id="PTHR15431">
    <property type="entry name" value="FGFR1 ONCOGENE PARTNER/LISH DOMAIN-CONTAINING PROTEIN"/>
    <property type="match status" value="1"/>
</dbReference>
<accession>A0A9P0F0V0</accession>
<reference evidence="5" key="1">
    <citation type="submission" date="2021-12" db="EMBL/GenBank/DDBJ databases">
        <authorList>
            <person name="King R."/>
        </authorList>
    </citation>
    <scope>NUCLEOTIDE SEQUENCE</scope>
</reference>
<gene>
    <name evidence="5" type="ORF">BEMITA_LOCUS4259</name>
</gene>
<name>A0A9P0F0V0_BEMTA</name>
<keyword evidence="6" id="KW-1185">Reference proteome</keyword>
<dbReference type="GO" id="GO:0005813">
    <property type="term" value="C:centrosome"/>
    <property type="evidence" value="ECO:0007669"/>
    <property type="project" value="TreeGrafter"/>
</dbReference>
<evidence type="ECO:0000256" key="2">
    <source>
        <dbReference type="ARBA" id="ARBA00023212"/>
    </source>
</evidence>
<evidence type="ECO:0000256" key="3">
    <source>
        <dbReference type="SAM" id="MobiDB-lite"/>
    </source>
</evidence>
<feature type="region of interest" description="Disordered" evidence="3">
    <location>
        <begin position="299"/>
        <end position="340"/>
    </location>
</feature>
<dbReference type="InterPro" id="IPR018993">
    <property type="entry name" value="FOP_dimerisation-dom_N"/>
</dbReference>
<evidence type="ECO:0000256" key="1">
    <source>
        <dbReference type="ARBA" id="ARBA00022490"/>
    </source>
</evidence>
<dbReference type="Gene3D" id="1.20.960.40">
    <property type="match status" value="1"/>
</dbReference>
<dbReference type="AlphaFoldDB" id="A0A9P0F0V0"/>
<dbReference type="Pfam" id="PF09398">
    <property type="entry name" value="FOP_dimer"/>
    <property type="match status" value="1"/>
</dbReference>
<evidence type="ECO:0000313" key="5">
    <source>
        <dbReference type="EMBL" id="CAH0384978.1"/>
    </source>
</evidence>
<keyword evidence="2" id="KW-0206">Cytoskeleton</keyword>
<keyword evidence="1" id="KW-0963">Cytoplasm</keyword>
<organism evidence="5 6">
    <name type="scientific">Bemisia tabaci</name>
    <name type="common">Sweetpotato whitefly</name>
    <name type="synonym">Aleurodes tabaci</name>
    <dbReference type="NCBI Taxonomy" id="7038"/>
    <lineage>
        <taxon>Eukaryota</taxon>
        <taxon>Metazoa</taxon>
        <taxon>Ecdysozoa</taxon>
        <taxon>Arthropoda</taxon>
        <taxon>Hexapoda</taxon>
        <taxon>Insecta</taxon>
        <taxon>Pterygota</taxon>
        <taxon>Neoptera</taxon>
        <taxon>Paraneoptera</taxon>
        <taxon>Hemiptera</taxon>
        <taxon>Sternorrhyncha</taxon>
        <taxon>Aleyrodoidea</taxon>
        <taxon>Aleyrodidae</taxon>
        <taxon>Aleyrodinae</taxon>
        <taxon>Bemisia</taxon>
    </lineage>
</organism>
<sequence>MSVEATPDSELRDLVAQALENNGLLSKLRAELRASVFLTLEENEKFQSKKFTNEKLKNYANTAEGCLAISLVRDFLDYFGLEFTLSVFDPEVGLGKDYGFENKENIRRKLSLGKNSDDSKPLLSQALALLLKPSEDRESALPNNNASAGDTKNEYIEKFQSSPKYNGSEVNVHPSENEGNRMILRNGDIANLNDFKNGSNNDDETFSLGRHLTDYSTVRSNYNSANQSSLPPLENTNSNQNVITQNMKSLTINIDNNFQDEHIGDLLKTNSSLKSESMLNRDKSNDNYLPSLQSHTFSGSEIEEEISSGDQFNDSLSLGDEDILSDAASPGKKVENKFSL</sequence>
<dbReference type="GO" id="GO:0034453">
    <property type="term" value="P:microtubule anchoring"/>
    <property type="evidence" value="ECO:0007669"/>
    <property type="project" value="InterPro"/>
</dbReference>
<dbReference type="PANTHER" id="PTHR15431:SF9">
    <property type="entry name" value="CENTROSOMAL PROTEIN 43"/>
    <property type="match status" value="1"/>
</dbReference>
<protein>
    <recommendedName>
        <fullName evidence="4">FGFR1 oncogene partner (FOP) N-terminal dimerisation domain-containing protein</fullName>
    </recommendedName>
</protein>